<evidence type="ECO:0000259" key="1">
    <source>
        <dbReference type="Pfam" id="PF05685"/>
    </source>
</evidence>
<dbReference type="PANTHER" id="PTHR47152">
    <property type="entry name" value="SLR2084 PROTEIN-RELATED"/>
    <property type="match status" value="1"/>
</dbReference>
<keyword evidence="2" id="KW-0540">Nuclease</keyword>
<sequence length="239" mass="27547">MPLNKVRINKAKIKKIKKNKQGENRVALKGINWLAYQQILNALPQSRAARLTYDRGILEITMPLETHEYSRELIGLFIRIFSLEMGLKLKSMRSTTINRPDLARGVEPDCAFYIQNQPKVAGKIVDFMQDPPPDLVVEVDINHTDIDKNNLYASLGVPELWRFNGEELKIYVLPKTESAIELASESESPYLEYIECDRSPTFPLFQKEQLYNFLVKAEQDENAAEIEFRAMVKEILSQK</sequence>
<dbReference type="SUPFAM" id="SSF52980">
    <property type="entry name" value="Restriction endonuclease-like"/>
    <property type="match status" value="1"/>
</dbReference>
<gene>
    <name evidence="2" type="ORF">H6F44_11130</name>
</gene>
<dbReference type="GO" id="GO:0004519">
    <property type="term" value="F:endonuclease activity"/>
    <property type="evidence" value="ECO:0007669"/>
    <property type="project" value="UniProtKB-KW"/>
</dbReference>
<reference evidence="2" key="2">
    <citation type="submission" date="2020-08" db="EMBL/GenBank/DDBJ databases">
        <authorList>
            <person name="Chen M."/>
            <person name="Teng W."/>
            <person name="Zhao L."/>
            <person name="Hu C."/>
            <person name="Zhou Y."/>
            <person name="Han B."/>
            <person name="Song L."/>
            <person name="Shu W."/>
        </authorList>
    </citation>
    <scope>NUCLEOTIDE SEQUENCE</scope>
    <source>
        <strain evidence="2">FACHB-1277</strain>
    </source>
</reference>
<accession>A0A926Z6F6</accession>
<evidence type="ECO:0000313" key="2">
    <source>
        <dbReference type="EMBL" id="MBD2150667.1"/>
    </source>
</evidence>
<dbReference type="Pfam" id="PF05685">
    <property type="entry name" value="Uma2"/>
    <property type="match status" value="1"/>
</dbReference>
<reference evidence="2" key="1">
    <citation type="journal article" date="2015" name="ISME J.">
        <title>Draft Genome Sequence of Streptomyces incarnatus NRRL8089, which Produces the Nucleoside Antibiotic Sinefungin.</title>
        <authorList>
            <person name="Oshima K."/>
            <person name="Hattori M."/>
            <person name="Shimizu H."/>
            <person name="Fukuda K."/>
            <person name="Nemoto M."/>
            <person name="Inagaki K."/>
            <person name="Tamura T."/>
        </authorList>
    </citation>
    <scope>NUCLEOTIDE SEQUENCE</scope>
    <source>
        <strain evidence="2">FACHB-1277</strain>
    </source>
</reference>
<dbReference type="CDD" id="cd06260">
    <property type="entry name" value="DUF820-like"/>
    <property type="match status" value="1"/>
</dbReference>
<dbReference type="Proteomes" id="UP000631421">
    <property type="component" value="Unassembled WGS sequence"/>
</dbReference>
<keyword evidence="3" id="KW-1185">Reference proteome</keyword>
<keyword evidence="2" id="KW-0378">Hydrolase</keyword>
<dbReference type="EMBL" id="JACJPY010000030">
    <property type="protein sequence ID" value="MBD2150667.1"/>
    <property type="molecule type" value="Genomic_DNA"/>
</dbReference>
<dbReference type="RefSeq" id="WP_190351024.1">
    <property type="nucleotide sequence ID" value="NZ_JACJPY010000030.1"/>
</dbReference>
<keyword evidence="2" id="KW-0255">Endonuclease</keyword>
<protein>
    <submittedName>
        <fullName evidence="2">Uma2 family endonuclease</fullName>
    </submittedName>
</protein>
<dbReference type="InterPro" id="IPR012296">
    <property type="entry name" value="Nuclease_put_TT1808"/>
</dbReference>
<proteinExistence type="predicted"/>
<feature type="domain" description="Putative restriction endonuclease" evidence="1">
    <location>
        <begin position="41"/>
        <end position="176"/>
    </location>
</feature>
<dbReference type="AlphaFoldDB" id="A0A926Z6F6"/>
<dbReference type="InterPro" id="IPR008538">
    <property type="entry name" value="Uma2"/>
</dbReference>
<comment type="caution">
    <text evidence="2">The sequence shown here is derived from an EMBL/GenBank/DDBJ whole genome shotgun (WGS) entry which is preliminary data.</text>
</comment>
<dbReference type="Gene3D" id="3.90.1570.10">
    <property type="entry name" value="tt1808, chain A"/>
    <property type="match status" value="1"/>
</dbReference>
<name>A0A926Z6F6_9CYAN</name>
<evidence type="ECO:0000313" key="3">
    <source>
        <dbReference type="Proteomes" id="UP000631421"/>
    </source>
</evidence>
<organism evidence="2 3">
    <name type="scientific">Pseudanabaena cinerea FACHB-1277</name>
    <dbReference type="NCBI Taxonomy" id="2949581"/>
    <lineage>
        <taxon>Bacteria</taxon>
        <taxon>Bacillati</taxon>
        <taxon>Cyanobacteriota</taxon>
        <taxon>Cyanophyceae</taxon>
        <taxon>Pseudanabaenales</taxon>
        <taxon>Pseudanabaenaceae</taxon>
        <taxon>Pseudanabaena</taxon>
        <taxon>Pseudanabaena cinerea</taxon>
    </lineage>
</organism>
<dbReference type="InterPro" id="IPR011335">
    <property type="entry name" value="Restrct_endonuc-II-like"/>
</dbReference>